<dbReference type="EMBL" id="QXFY01000264">
    <property type="protein sequence ID" value="KAE9350076.1"/>
    <property type="molecule type" value="Genomic_DNA"/>
</dbReference>
<proteinExistence type="predicted"/>
<feature type="region of interest" description="Disordered" evidence="5">
    <location>
        <begin position="687"/>
        <end position="711"/>
    </location>
</feature>
<feature type="compositionally biased region" description="Low complexity" evidence="5">
    <location>
        <begin position="1049"/>
        <end position="1065"/>
    </location>
</feature>
<feature type="domain" description="PHD-type" evidence="6">
    <location>
        <begin position="10"/>
        <end position="62"/>
    </location>
</feature>
<evidence type="ECO:0000313" key="8">
    <source>
        <dbReference type="EMBL" id="KAE9350076.1"/>
    </source>
</evidence>
<name>A0A6G0S4W8_9STRA</name>
<dbReference type="InterPro" id="IPR013083">
    <property type="entry name" value="Znf_RING/FYVE/PHD"/>
</dbReference>
<keyword evidence="3" id="KW-0862">Zinc</keyword>
<evidence type="ECO:0000259" key="7">
    <source>
        <dbReference type="PROSITE" id="PS51805"/>
    </source>
</evidence>
<dbReference type="PANTHER" id="PTHR13793:SF107">
    <property type="entry name" value="BROMODOMAIN-CONTAINING PROTEIN HOMOLOG"/>
    <property type="match status" value="1"/>
</dbReference>
<dbReference type="AlphaFoldDB" id="A0A6G0S4W8"/>
<protein>
    <recommendedName>
        <fullName evidence="10">PHD-type domain-containing protein</fullName>
    </recommendedName>
</protein>
<evidence type="ECO:0000256" key="2">
    <source>
        <dbReference type="ARBA" id="ARBA00022771"/>
    </source>
</evidence>
<evidence type="ECO:0000256" key="4">
    <source>
        <dbReference type="PROSITE-ProRule" id="PRU00146"/>
    </source>
</evidence>
<organism evidence="8 9">
    <name type="scientific">Phytophthora fragariae</name>
    <dbReference type="NCBI Taxonomy" id="53985"/>
    <lineage>
        <taxon>Eukaryota</taxon>
        <taxon>Sar</taxon>
        <taxon>Stramenopiles</taxon>
        <taxon>Oomycota</taxon>
        <taxon>Peronosporomycetes</taxon>
        <taxon>Peronosporales</taxon>
        <taxon>Peronosporaceae</taxon>
        <taxon>Phytophthora</taxon>
    </lineage>
</organism>
<dbReference type="SUPFAM" id="SSF57903">
    <property type="entry name" value="FYVE/PHD zinc finger"/>
    <property type="match status" value="2"/>
</dbReference>
<keyword evidence="2 4" id="KW-0863">Zinc-finger</keyword>
<dbReference type="InterPro" id="IPR050701">
    <property type="entry name" value="Histone_Mod_Regulator"/>
</dbReference>
<dbReference type="InterPro" id="IPR019786">
    <property type="entry name" value="Zinc_finger_PHD-type_CS"/>
</dbReference>
<evidence type="ECO:0000256" key="1">
    <source>
        <dbReference type="ARBA" id="ARBA00022723"/>
    </source>
</evidence>
<reference evidence="8 9" key="1">
    <citation type="submission" date="2018-09" db="EMBL/GenBank/DDBJ databases">
        <title>Genomic investigation of the strawberry pathogen Phytophthora fragariae indicates pathogenicity is determined by transcriptional variation in three key races.</title>
        <authorList>
            <person name="Adams T.M."/>
            <person name="Armitage A.D."/>
            <person name="Sobczyk M.K."/>
            <person name="Bates H.J."/>
            <person name="Dunwell J.M."/>
            <person name="Nellist C.F."/>
            <person name="Harrison R.J."/>
        </authorList>
    </citation>
    <scope>NUCLEOTIDE SEQUENCE [LARGE SCALE GENOMIC DNA]</scope>
    <source>
        <strain evidence="8 9">NOV-77</strain>
    </source>
</reference>
<dbReference type="Gene3D" id="3.30.40.10">
    <property type="entry name" value="Zinc/RING finger domain, C3HC4 (zinc finger)"/>
    <property type="match status" value="4"/>
</dbReference>
<evidence type="ECO:0000259" key="6">
    <source>
        <dbReference type="PROSITE" id="PS50016"/>
    </source>
</evidence>
<sequence length="1157" mass="129219">MAPTTTTAPDVPCCICMEVVDYQSSLLVQCARCAIRVHVQCYGRSLAGGDASAWLCQACEHLSSSSSPCVTPQCAVCPIAGGALRLTSQRDVWCHVLCVNWIPELYHSLAGAMDEAVDISLLDRSRSSLRCLVCGLRGGCIQCVSGRCAKAFHVLCAFRAPSSLLFTGYNPDNQQVYHCRTHLSDVVSTRYEMVDNSWRALPETKQFLAAHPPSKEPKCRFCANKVTPPNKESHETQCLLGWLARQDASKRKAELERLGVKAVEVSYKQAKSPSKKGGGKTRSKSSPKKSSRDKRQTPPMRACPECGEAVRETHMMGHLKNTCPKSRHAMKRRNNMTSPRNLGAGLEDAEPADLTDVLFASWPGQNSGAPMDSTYFWKVVENHFFSSNVLEKKRMDQLSKSLCGVKLEDIAKASRRRPLQASDIHCRDTLRLERSAEDPKQTLTLRKFAHKCDFLMRASHCRCLSDPLAKPMIEICHNPECTRRISEQPADSVSKNVLEGSGADIHVQFTNGENTAVSCKYSLRVSHNGATMHQHAASNGTVASIFQHDAMSTLVGFDMETKKVPLAKDDQLLISLDACDQVKEAPVEKSPETNAIKTSILTLPADTPLTDELTPAINLLMEYLKDTTEQNRYRIRTLYKRLQGKEGDDSKFQLKAQTTDMYYREFAAWKGLCSSLLIGYRCGGEPEEDAKKTAESEEQEGSTEDEDDPIDDGTCVVCFDGQSPETNPIIFCDRCELAVHQRCYGMAKVPSNEFICDRCRATREGLDPATDVFCQLCSLSDANHSIIQTLPDVKSTSAVIRPAPGGGQQLWLQAHQNMQRQQQGQNIAVSKSLQPPQQTQESNGVMTAPSTSNKWIHVYCSKWQKTKTVKRHHMLCSYTPTLKSDGMSARCELCDKKEGHLSNCAQCYRRFHPICAAQKKLYCSRSNRTEWKFYCEAHPPADAAFDVNRQSWITQEILGQLQDLRRSLERGRMLLEMSRQRDRQQKRLLNLCKLPLMEASIEVVLKRRPSPQMKEVYHELTGETLTDVPHRAKPAPPSPHNARSRVRSSPRAASRPTRSAKRSAPQPATTPERSPKRRRTRADSETSSSGDHNARWSSRRKSLRFNQEGASEDDGVDTSEEEDGLEAQKKLWASLAVPKDLGDFELAVAEQFPELVD</sequence>
<dbReference type="PANTHER" id="PTHR13793">
    <property type="entry name" value="PHD FINGER PROTEINS"/>
    <property type="match status" value="1"/>
</dbReference>
<evidence type="ECO:0008006" key="10">
    <source>
        <dbReference type="Google" id="ProtNLM"/>
    </source>
</evidence>
<feature type="compositionally biased region" description="Polar residues" evidence="5">
    <location>
        <begin position="826"/>
        <end position="848"/>
    </location>
</feature>
<dbReference type="PROSITE" id="PS51805">
    <property type="entry name" value="EPHD"/>
    <property type="match status" value="1"/>
</dbReference>
<evidence type="ECO:0000256" key="5">
    <source>
        <dbReference type="SAM" id="MobiDB-lite"/>
    </source>
</evidence>
<dbReference type="SMART" id="SM00249">
    <property type="entry name" value="PHD"/>
    <property type="match status" value="4"/>
</dbReference>
<dbReference type="GO" id="GO:0008270">
    <property type="term" value="F:zinc ion binding"/>
    <property type="evidence" value="ECO:0007669"/>
    <property type="project" value="UniProtKB-KW"/>
</dbReference>
<gene>
    <name evidence="8" type="ORF">PF008_g6631</name>
</gene>
<dbReference type="InterPro" id="IPR001965">
    <property type="entry name" value="Znf_PHD"/>
</dbReference>
<keyword evidence="1" id="KW-0479">Metal-binding</keyword>
<dbReference type="Pfam" id="PF13832">
    <property type="entry name" value="zf-HC5HC2H_2"/>
    <property type="match status" value="2"/>
</dbReference>
<dbReference type="InterPro" id="IPR011011">
    <property type="entry name" value="Znf_FYVE_PHD"/>
</dbReference>
<comment type="caution">
    <text evidence="8">The sequence shown here is derived from an EMBL/GenBank/DDBJ whole genome shotgun (WGS) entry which is preliminary data.</text>
</comment>
<feature type="domain" description="PHD-type" evidence="7">
    <location>
        <begin position="71"/>
        <end position="183"/>
    </location>
</feature>
<feature type="compositionally biased region" description="Acidic residues" evidence="5">
    <location>
        <begin position="1110"/>
        <end position="1125"/>
    </location>
</feature>
<feature type="region of interest" description="Disordered" evidence="5">
    <location>
        <begin position="266"/>
        <end position="303"/>
    </location>
</feature>
<feature type="compositionally biased region" description="Basic residues" evidence="5">
    <location>
        <begin position="273"/>
        <end position="292"/>
    </location>
</feature>
<dbReference type="PROSITE" id="PS50016">
    <property type="entry name" value="ZF_PHD_2"/>
    <property type="match status" value="2"/>
</dbReference>
<dbReference type="Proteomes" id="UP000486351">
    <property type="component" value="Unassembled WGS sequence"/>
</dbReference>
<accession>A0A6G0S4W8</accession>
<dbReference type="PROSITE" id="PS01359">
    <property type="entry name" value="ZF_PHD_1"/>
    <property type="match status" value="2"/>
</dbReference>
<feature type="region of interest" description="Disordered" evidence="5">
    <location>
        <begin position="824"/>
        <end position="848"/>
    </location>
</feature>
<feature type="domain" description="PHD-type" evidence="6">
    <location>
        <begin position="712"/>
        <end position="762"/>
    </location>
</feature>
<feature type="compositionally biased region" description="Acidic residues" evidence="5">
    <location>
        <begin position="696"/>
        <end position="711"/>
    </location>
</feature>
<dbReference type="GO" id="GO:0006357">
    <property type="term" value="P:regulation of transcription by RNA polymerase II"/>
    <property type="evidence" value="ECO:0007669"/>
    <property type="project" value="TreeGrafter"/>
</dbReference>
<dbReference type="Pfam" id="PF13831">
    <property type="entry name" value="PHD_2"/>
    <property type="match status" value="2"/>
</dbReference>
<dbReference type="InterPro" id="IPR034732">
    <property type="entry name" value="EPHD"/>
</dbReference>
<dbReference type="CDD" id="cd15571">
    <property type="entry name" value="ePHD"/>
    <property type="match status" value="2"/>
</dbReference>
<dbReference type="InterPro" id="IPR019787">
    <property type="entry name" value="Znf_PHD-finger"/>
</dbReference>
<dbReference type="CDD" id="cd15492">
    <property type="entry name" value="PHD_BRPF_JADE_like"/>
    <property type="match status" value="1"/>
</dbReference>
<evidence type="ECO:0000256" key="3">
    <source>
        <dbReference type="ARBA" id="ARBA00022833"/>
    </source>
</evidence>
<feature type="region of interest" description="Disordered" evidence="5">
    <location>
        <begin position="1022"/>
        <end position="1126"/>
    </location>
</feature>
<evidence type="ECO:0000313" key="9">
    <source>
        <dbReference type="Proteomes" id="UP000486351"/>
    </source>
</evidence>